<dbReference type="AlphaFoldDB" id="A0A6P2CGI7"/>
<protein>
    <submittedName>
        <fullName evidence="2">AzlD domain-containing protein</fullName>
    </submittedName>
</protein>
<feature type="transmembrane region" description="Helical" evidence="1">
    <location>
        <begin position="33"/>
        <end position="51"/>
    </location>
</feature>
<evidence type="ECO:0000256" key="1">
    <source>
        <dbReference type="SAM" id="Phobius"/>
    </source>
</evidence>
<feature type="transmembrane region" description="Helical" evidence="1">
    <location>
        <begin position="58"/>
        <end position="76"/>
    </location>
</feature>
<evidence type="ECO:0000313" key="2">
    <source>
        <dbReference type="EMBL" id="TXG91040.1"/>
    </source>
</evidence>
<dbReference type="Pfam" id="PF05437">
    <property type="entry name" value="AzlD"/>
    <property type="match status" value="1"/>
</dbReference>
<feature type="transmembrane region" description="Helical" evidence="1">
    <location>
        <begin position="82"/>
        <end position="100"/>
    </location>
</feature>
<evidence type="ECO:0000313" key="3">
    <source>
        <dbReference type="Proteomes" id="UP000471120"/>
    </source>
</evidence>
<proteinExistence type="predicted"/>
<dbReference type="Proteomes" id="UP000471120">
    <property type="component" value="Unassembled WGS sequence"/>
</dbReference>
<sequence>MSWWVIAALAAGTFAFRAAGPLVRSRVHVPPRVVRGLALAATALLVALGVTQTVYDGSSFAGWARVAGVLVAAVLVWRRAPFVLVVVGAAASAAILRALGVA</sequence>
<keyword evidence="1" id="KW-0472">Membrane</keyword>
<organism evidence="2 3">
    <name type="scientific">Rhodococcus rhodnii</name>
    <dbReference type="NCBI Taxonomy" id="38312"/>
    <lineage>
        <taxon>Bacteria</taxon>
        <taxon>Bacillati</taxon>
        <taxon>Actinomycetota</taxon>
        <taxon>Actinomycetes</taxon>
        <taxon>Mycobacteriales</taxon>
        <taxon>Nocardiaceae</taxon>
        <taxon>Rhodococcus</taxon>
    </lineage>
</organism>
<name>A0A6P2CGI7_9NOCA</name>
<dbReference type="RefSeq" id="WP_010838827.1">
    <property type="nucleotide sequence ID" value="NZ_QRCM01000001.1"/>
</dbReference>
<dbReference type="InterPro" id="IPR008407">
    <property type="entry name" value="Brnchd-chn_aa_trnsp_AzlD"/>
</dbReference>
<keyword evidence="1" id="KW-1133">Transmembrane helix</keyword>
<comment type="caution">
    <text evidence="2">The sequence shown here is derived from an EMBL/GenBank/DDBJ whole genome shotgun (WGS) entry which is preliminary data.</text>
</comment>
<dbReference type="EMBL" id="QRCM01000001">
    <property type="protein sequence ID" value="TXG91040.1"/>
    <property type="molecule type" value="Genomic_DNA"/>
</dbReference>
<gene>
    <name evidence="2" type="ORF">DW322_13440</name>
</gene>
<keyword evidence="1" id="KW-0812">Transmembrane</keyword>
<reference evidence="2 3" key="1">
    <citation type="submission" date="2018-07" db="EMBL/GenBank/DDBJ databases">
        <title>Genome sequence of Rhodococcus rhodnii ATCC 35071 from Rhodnius prolixus.</title>
        <authorList>
            <person name="Patel V."/>
            <person name="Vogel K.J."/>
        </authorList>
    </citation>
    <scope>NUCLEOTIDE SEQUENCE [LARGE SCALE GENOMIC DNA]</scope>
    <source>
        <strain evidence="2 3">ATCC 35071</strain>
    </source>
</reference>
<accession>A0A6P2CGI7</accession>